<dbReference type="GO" id="GO:0042274">
    <property type="term" value="P:ribosomal small subunit biogenesis"/>
    <property type="evidence" value="ECO:0007669"/>
    <property type="project" value="TreeGrafter"/>
</dbReference>
<comment type="subcellular location">
    <subcellularLocation>
        <location evidence="1">Nucleus</location>
    </subcellularLocation>
</comment>
<dbReference type="InterPro" id="IPR007019">
    <property type="entry name" value="SURF6"/>
</dbReference>
<dbReference type="GO" id="GO:0042273">
    <property type="term" value="P:ribosomal large subunit biogenesis"/>
    <property type="evidence" value="ECO:0007669"/>
    <property type="project" value="TreeGrafter"/>
</dbReference>
<feature type="domain" description="Ribosomal RNA-processing protein 14/surfeit locus protein 6 C-terminal" evidence="6">
    <location>
        <begin position="7"/>
        <end position="182"/>
    </location>
</feature>
<evidence type="ECO:0000256" key="5">
    <source>
        <dbReference type="SAM" id="MobiDB-lite"/>
    </source>
</evidence>
<gene>
    <name evidence="7" type="ORF">LSH36_330g09012</name>
</gene>
<evidence type="ECO:0000256" key="3">
    <source>
        <dbReference type="ARBA" id="ARBA00023242"/>
    </source>
</evidence>
<dbReference type="PANTHER" id="PTHR14369">
    <property type="entry name" value="SURFEIT LOCUS PROTEIN 6"/>
    <property type="match status" value="1"/>
</dbReference>
<evidence type="ECO:0000313" key="7">
    <source>
        <dbReference type="EMBL" id="KAK2152392.1"/>
    </source>
</evidence>
<evidence type="ECO:0000256" key="2">
    <source>
        <dbReference type="ARBA" id="ARBA00005904"/>
    </source>
</evidence>
<dbReference type="GO" id="GO:0003677">
    <property type="term" value="F:DNA binding"/>
    <property type="evidence" value="ECO:0007669"/>
    <property type="project" value="TreeGrafter"/>
</dbReference>
<dbReference type="GO" id="GO:0003723">
    <property type="term" value="F:RNA binding"/>
    <property type="evidence" value="ECO:0007669"/>
    <property type="project" value="TreeGrafter"/>
</dbReference>
<feature type="coiled-coil region" evidence="4">
    <location>
        <begin position="78"/>
        <end position="105"/>
    </location>
</feature>
<accession>A0AAD9N0A6</accession>
<keyword evidence="4" id="KW-0175">Coiled coil</keyword>
<dbReference type="AlphaFoldDB" id="A0AAD9N0A6"/>
<feature type="compositionally biased region" description="Basic and acidic residues" evidence="5">
    <location>
        <begin position="24"/>
        <end position="35"/>
    </location>
</feature>
<protein>
    <recommendedName>
        <fullName evidence="6">Ribosomal RNA-processing protein 14/surfeit locus protein 6 C-terminal domain-containing protein</fullName>
    </recommendedName>
</protein>
<reference evidence="7" key="1">
    <citation type="journal article" date="2023" name="Mol. Biol. Evol.">
        <title>Third-Generation Sequencing Reveals the Adaptive Role of the Epigenome in Three Deep-Sea Polychaetes.</title>
        <authorList>
            <person name="Perez M."/>
            <person name="Aroh O."/>
            <person name="Sun Y."/>
            <person name="Lan Y."/>
            <person name="Juniper S.K."/>
            <person name="Young C.R."/>
            <person name="Angers B."/>
            <person name="Qian P.Y."/>
        </authorList>
    </citation>
    <scope>NUCLEOTIDE SEQUENCE</scope>
    <source>
        <strain evidence="7">P08H-3</strain>
    </source>
</reference>
<dbReference type="EMBL" id="JAODUP010000330">
    <property type="protein sequence ID" value="KAK2152392.1"/>
    <property type="molecule type" value="Genomic_DNA"/>
</dbReference>
<comment type="caution">
    <text evidence="7">The sequence shown here is derived from an EMBL/GenBank/DDBJ whole genome shotgun (WGS) entry which is preliminary data.</text>
</comment>
<sequence length="196" mass="22819">MKSNANRRSAKNMETELKGAVRCLEEKSKSLEHNGKTGQKSPAKKPIYNKDGKLVFSKFDLADDRKRTKVGAVTGKDYKTLLGKVQKQKEKIEKLKERDADKAKDLVEKLQWNKVIQKAEGIKVKDDPELLKKSLKKKEKMKEKRKNVWKEREEKVADKIKERQDKRKTNLQKRKHARIDKKIAKAKKKGRIIPGF</sequence>
<dbReference type="PANTHER" id="PTHR14369:SF0">
    <property type="entry name" value="SURFEIT LOCUS PROTEIN 6"/>
    <property type="match status" value="1"/>
</dbReference>
<dbReference type="GO" id="GO:0005730">
    <property type="term" value="C:nucleolus"/>
    <property type="evidence" value="ECO:0007669"/>
    <property type="project" value="TreeGrafter"/>
</dbReference>
<evidence type="ECO:0000313" key="8">
    <source>
        <dbReference type="Proteomes" id="UP001208570"/>
    </source>
</evidence>
<evidence type="ECO:0000259" key="6">
    <source>
        <dbReference type="Pfam" id="PF04935"/>
    </source>
</evidence>
<name>A0AAD9N0A6_9ANNE</name>
<evidence type="ECO:0000256" key="4">
    <source>
        <dbReference type="SAM" id="Coils"/>
    </source>
</evidence>
<dbReference type="Proteomes" id="UP001208570">
    <property type="component" value="Unassembled WGS sequence"/>
</dbReference>
<organism evidence="7 8">
    <name type="scientific">Paralvinella palmiformis</name>
    <dbReference type="NCBI Taxonomy" id="53620"/>
    <lineage>
        <taxon>Eukaryota</taxon>
        <taxon>Metazoa</taxon>
        <taxon>Spiralia</taxon>
        <taxon>Lophotrochozoa</taxon>
        <taxon>Annelida</taxon>
        <taxon>Polychaeta</taxon>
        <taxon>Sedentaria</taxon>
        <taxon>Canalipalpata</taxon>
        <taxon>Terebellida</taxon>
        <taxon>Terebelliformia</taxon>
        <taxon>Alvinellidae</taxon>
        <taxon>Paralvinella</taxon>
    </lineage>
</organism>
<keyword evidence="8" id="KW-1185">Reference proteome</keyword>
<dbReference type="Pfam" id="PF04935">
    <property type="entry name" value="SURF6"/>
    <property type="match status" value="1"/>
</dbReference>
<dbReference type="InterPro" id="IPR029190">
    <property type="entry name" value="Rrp14/SURF6_C"/>
</dbReference>
<comment type="similarity">
    <text evidence="2">Belongs to the SURF6 family.</text>
</comment>
<proteinExistence type="inferred from homology"/>
<feature type="region of interest" description="Disordered" evidence="5">
    <location>
        <begin position="24"/>
        <end position="47"/>
    </location>
</feature>
<evidence type="ECO:0000256" key="1">
    <source>
        <dbReference type="ARBA" id="ARBA00004123"/>
    </source>
</evidence>
<keyword evidence="3" id="KW-0539">Nucleus</keyword>